<organism evidence="2 3">
    <name type="scientific">Pseudomonas lactis</name>
    <dbReference type="NCBI Taxonomy" id="1615674"/>
    <lineage>
        <taxon>Bacteria</taxon>
        <taxon>Pseudomonadati</taxon>
        <taxon>Pseudomonadota</taxon>
        <taxon>Gammaproteobacteria</taxon>
        <taxon>Pseudomonadales</taxon>
        <taxon>Pseudomonadaceae</taxon>
        <taxon>Pseudomonas</taxon>
    </lineage>
</organism>
<protein>
    <submittedName>
        <fullName evidence="2">DUF3883 domain-containing protein</fullName>
    </submittedName>
</protein>
<dbReference type="InterPro" id="IPR024975">
    <property type="entry name" value="NOV_C"/>
</dbReference>
<dbReference type="EMBL" id="JAAQYK010000003">
    <property type="protein sequence ID" value="NNA44355.1"/>
    <property type="molecule type" value="Genomic_DNA"/>
</dbReference>
<dbReference type="Proteomes" id="UP000583279">
    <property type="component" value="Unassembled WGS sequence"/>
</dbReference>
<feature type="domain" description="Protein NO VEIN C-terminal" evidence="1">
    <location>
        <begin position="214"/>
        <end position="298"/>
    </location>
</feature>
<dbReference type="RefSeq" id="WP_169855635.1">
    <property type="nucleotide sequence ID" value="NZ_JAAQYK010000003.1"/>
</dbReference>
<accession>A0A7Y1LDZ9</accession>
<evidence type="ECO:0000313" key="3">
    <source>
        <dbReference type="Proteomes" id="UP000583279"/>
    </source>
</evidence>
<reference evidence="2 3" key="1">
    <citation type="journal article" date="2020" name="Front. Microbiol.">
        <title>Genetic Organization of the aprX-lipA2 Operon Affects the Proteolytic Potential of Pseudomonas Species in Milk.</title>
        <authorList>
            <person name="Maier C."/>
            <person name="Huptas C."/>
            <person name="von Neubeck M."/>
            <person name="Scherer S."/>
            <person name="Wenning M."/>
            <person name="Lucking G."/>
        </authorList>
    </citation>
    <scope>NUCLEOTIDE SEQUENCE [LARGE SCALE GENOMIC DNA]</scope>
    <source>
        <strain evidence="2 3">WS 4997</strain>
    </source>
</reference>
<sequence>MLERPLLMFRIGHMVAYDGVGEIRGGGAHVDINGNGGEMWNFRAEGGKVYGYAMTKNFSGVDLLRLDNSRAWNENDELDGVDVVFFAKQPGGRQAVVGWYRDAKLFHKSYRKRRGQRHQGDWESLYYLCEADVENTVLLDSEGRDFEVPYAPAHGKGFPGHANIWYGGDGAENSLNFLADLRKYLNSVSVVLAKKERKGKSRVPADKDLISRIEKAAVDKVWTHFEMLGYALASVEKDNRGWDLEAVKGDEILHLEVKGHIGNVVQFELTPNEYSQMKSKMMTYRVCMVRTCLGSPELSILVPKEHECGWMLESQDHAVKIALTEKIAAKAGEISDASPSIG</sequence>
<evidence type="ECO:0000259" key="1">
    <source>
        <dbReference type="Pfam" id="PF13020"/>
    </source>
</evidence>
<comment type="caution">
    <text evidence="2">The sequence shown here is derived from an EMBL/GenBank/DDBJ whole genome shotgun (WGS) entry which is preliminary data.</text>
</comment>
<name>A0A7Y1LDZ9_9PSED</name>
<gene>
    <name evidence="2" type="ORF">HBO18_09460</name>
</gene>
<proteinExistence type="predicted"/>
<dbReference type="Pfam" id="PF13020">
    <property type="entry name" value="NOV_C"/>
    <property type="match status" value="1"/>
</dbReference>
<dbReference type="AlphaFoldDB" id="A0A7Y1LDZ9"/>
<evidence type="ECO:0000313" key="2">
    <source>
        <dbReference type="EMBL" id="NNA44355.1"/>
    </source>
</evidence>